<proteinExistence type="predicted"/>
<dbReference type="Gene3D" id="3.40.50.2000">
    <property type="entry name" value="Glycogen Phosphorylase B"/>
    <property type="match status" value="1"/>
</dbReference>
<dbReference type="OrthoDB" id="9771846at2"/>
<evidence type="ECO:0000313" key="3">
    <source>
        <dbReference type="Proteomes" id="UP000238217"/>
    </source>
</evidence>
<protein>
    <submittedName>
        <fullName evidence="2">Teichuronic acid biosynthesis glycosyltransferase TuaH</fullName>
    </submittedName>
</protein>
<sequence length="357" mass="38486">MSSVLFLSHTARAGDFRVGSHHLSTAMAGSGHQVAHVSTPYSTVHSLLRPHQLARREVASSGVTRVGGVADFIPRPLLPANIYWTQRQMQKTLASIGIVRPDYVFVDQPLFPASHFPDATVIFRPTDLFGTPALRRAARRAAHVADGIAATSPGVLESVLPTHSVSSCVIENGVEFSKFFARSGTPKKYDFVYVGALDFRFDFPALISAAEALPTSEFAIFGPIPANVPRLPNNVLLRGSVAYERVADVMAAGRVGLMPFVANASNVARSPMKLYEYVAAGVPVVAPRPIADRVTDIAGLRAYEPGIRGELEKALASALSDNLEIEPTDIHSAADRDWNLVADQLMAFAKTCSQRNN</sequence>
<organism evidence="2 3">
    <name type="scientific">Nesterenkonia sandarakina</name>
    <dbReference type="NCBI Taxonomy" id="272918"/>
    <lineage>
        <taxon>Bacteria</taxon>
        <taxon>Bacillati</taxon>
        <taxon>Actinomycetota</taxon>
        <taxon>Actinomycetes</taxon>
        <taxon>Micrococcales</taxon>
        <taxon>Micrococcaceae</taxon>
        <taxon>Nesterenkonia</taxon>
    </lineage>
</organism>
<feature type="domain" description="Spore protein YkvP/CgeB glycosyl transferase-like" evidence="1">
    <location>
        <begin position="206"/>
        <end position="288"/>
    </location>
</feature>
<dbReference type="Pfam" id="PF13524">
    <property type="entry name" value="Glyco_trans_1_2"/>
    <property type="match status" value="1"/>
</dbReference>
<gene>
    <name evidence="2" type="ORF">BCL67_1462</name>
</gene>
<reference evidence="2 3" key="1">
    <citation type="submission" date="2018-03" db="EMBL/GenBank/DDBJ databases">
        <title>Comparative analysis of microorganisms from saline springs in Andes Mountain Range, Colombia.</title>
        <authorList>
            <person name="Rubin E."/>
        </authorList>
    </citation>
    <scope>NUCLEOTIDE SEQUENCE [LARGE SCALE GENOMIC DNA]</scope>
    <source>
        <strain evidence="2 3">CG 35</strain>
    </source>
</reference>
<dbReference type="InterPro" id="IPR055259">
    <property type="entry name" value="YkvP/CgeB_Glyco_trans-like"/>
</dbReference>
<dbReference type="SUPFAM" id="SSF53756">
    <property type="entry name" value="UDP-Glycosyltransferase/glycogen phosphorylase"/>
    <property type="match status" value="1"/>
</dbReference>
<comment type="caution">
    <text evidence="2">The sequence shown here is derived from an EMBL/GenBank/DDBJ whole genome shotgun (WGS) entry which is preliminary data.</text>
</comment>
<accession>A0A2T0YAC2</accession>
<evidence type="ECO:0000259" key="1">
    <source>
        <dbReference type="Pfam" id="PF13524"/>
    </source>
</evidence>
<dbReference type="GO" id="GO:0016740">
    <property type="term" value="F:transferase activity"/>
    <property type="evidence" value="ECO:0007669"/>
    <property type="project" value="UniProtKB-KW"/>
</dbReference>
<evidence type="ECO:0000313" key="2">
    <source>
        <dbReference type="EMBL" id="PRZ11584.1"/>
    </source>
</evidence>
<dbReference type="AlphaFoldDB" id="A0A2T0YAC2"/>
<dbReference type="Proteomes" id="UP000238217">
    <property type="component" value="Unassembled WGS sequence"/>
</dbReference>
<keyword evidence="3" id="KW-1185">Reference proteome</keyword>
<dbReference type="EMBL" id="PVTY01000046">
    <property type="protein sequence ID" value="PRZ11584.1"/>
    <property type="molecule type" value="Genomic_DNA"/>
</dbReference>
<keyword evidence="2" id="KW-0808">Transferase</keyword>
<name>A0A2T0YAC2_9MICC</name>